<dbReference type="RefSeq" id="WP_133574415.1">
    <property type="nucleotide sequence ID" value="NZ_SNYC01000003.1"/>
</dbReference>
<dbReference type="UniPathway" id="UPA00060">
    <property type="reaction ID" value="UER00141"/>
</dbReference>
<proteinExistence type="inferred from homology"/>
<evidence type="ECO:0000256" key="2">
    <source>
        <dbReference type="ARBA" id="ARBA00022679"/>
    </source>
</evidence>
<comment type="pathway">
    <text evidence="1 9 11">Cofactor biosynthesis; thiamine diphosphate biosynthesis; thiamine phosphate from 4-amino-2-methyl-5-diphosphomethylpyrimidine and 4-methyl-5-(2-phosphoethyl)-thiazole: step 1/1.</text>
</comment>
<evidence type="ECO:0000259" key="12">
    <source>
        <dbReference type="Pfam" id="PF02581"/>
    </source>
</evidence>
<evidence type="ECO:0000313" key="14">
    <source>
        <dbReference type="Proteomes" id="UP000295620"/>
    </source>
</evidence>
<dbReference type="HAMAP" id="MF_00097">
    <property type="entry name" value="TMP_synthase"/>
    <property type="match status" value="1"/>
</dbReference>
<keyword evidence="3 9" id="KW-0479">Metal-binding</keyword>
<feature type="binding site" evidence="9">
    <location>
        <position position="75"/>
    </location>
    <ligand>
        <name>Mg(2+)</name>
        <dbReference type="ChEBI" id="CHEBI:18420"/>
    </ligand>
</feature>
<evidence type="ECO:0000256" key="8">
    <source>
        <dbReference type="ARBA" id="ARBA00047883"/>
    </source>
</evidence>
<feature type="domain" description="Thiamine phosphate synthase/TenI" evidence="12">
    <location>
        <begin position="14"/>
        <end position="197"/>
    </location>
</feature>
<gene>
    <name evidence="9" type="primary">thiE</name>
    <name evidence="13" type="ORF">ATK78_0453</name>
</gene>
<feature type="binding site" evidence="9">
    <location>
        <position position="175"/>
    </location>
    <ligand>
        <name>2-[(2R,5Z)-2-carboxy-4-methylthiazol-5(2H)-ylidene]ethyl phosphate</name>
        <dbReference type="ChEBI" id="CHEBI:62899"/>
    </ligand>
</feature>
<dbReference type="InterPro" id="IPR034291">
    <property type="entry name" value="TMP_synthase"/>
</dbReference>
<dbReference type="GO" id="GO:0005737">
    <property type="term" value="C:cytoplasm"/>
    <property type="evidence" value="ECO:0007669"/>
    <property type="project" value="TreeGrafter"/>
</dbReference>
<dbReference type="Gene3D" id="3.20.20.70">
    <property type="entry name" value="Aldolase class I"/>
    <property type="match status" value="1"/>
</dbReference>
<feature type="binding site" evidence="9">
    <location>
        <position position="113"/>
    </location>
    <ligand>
        <name>4-amino-2-methyl-5-(diphosphooxymethyl)pyrimidine</name>
        <dbReference type="ChEBI" id="CHEBI:57841"/>
    </ligand>
</feature>
<feature type="binding site" evidence="9">
    <location>
        <position position="74"/>
    </location>
    <ligand>
        <name>4-amino-2-methyl-5-(diphosphooxymethyl)pyrimidine</name>
        <dbReference type="ChEBI" id="CHEBI:57841"/>
    </ligand>
</feature>
<dbReference type="InterPro" id="IPR013785">
    <property type="entry name" value="Aldolase_TIM"/>
</dbReference>
<dbReference type="GO" id="GO:0000287">
    <property type="term" value="F:magnesium ion binding"/>
    <property type="evidence" value="ECO:0007669"/>
    <property type="project" value="UniProtKB-UniRule"/>
</dbReference>
<dbReference type="GO" id="GO:0009229">
    <property type="term" value="P:thiamine diphosphate biosynthetic process"/>
    <property type="evidence" value="ECO:0007669"/>
    <property type="project" value="UniProtKB-UniRule"/>
</dbReference>
<evidence type="ECO:0000256" key="3">
    <source>
        <dbReference type="ARBA" id="ARBA00022723"/>
    </source>
</evidence>
<evidence type="ECO:0000313" key="13">
    <source>
        <dbReference type="EMBL" id="TDQ11335.1"/>
    </source>
</evidence>
<dbReference type="GO" id="GO:0004789">
    <property type="term" value="F:thiamine-phosphate diphosphorylase activity"/>
    <property type="evidence" value="ECO:0007669"/>
    <property type="project" value="UniProtKB-UniRule"/>
</dbReference>
<comment type="caution">
    <text evidence="13">The sequence shown here is derived from an EMBL/GenBank/DDBJ whole genome shotgun (WGS) entry which is preliminary data.</text>
</comment>
<comment type="catalytic activity">
    <reaction evidence="8 9 10">
        <text>2-[(2R,5Z)-2-carboxy-4-methylthiazol-5(2H)-ylidene]ethyl phosphate + 4-amino-2-methyl-5-(diphosphooxymethyl)pyrimidine + 2 H(+) = thiamine phosphate + CO2 + diphosphate</text>
        <dbReference type="Rhea" id="RHEA:47844"/>
        <dbReference type="ChEBI" id="CHEBI:15378"/>
        <dbReference type="ChEBI" id="CHEBI:16526"/>
        <dbReference type="ChEBI" id="CHEBI:33019"/>
        <dbReference type="ChEBI" id="CHEBI:37575"/>
        <dbReference type="ChEBI" id="CHEBI:57841"/>
        <dbReference type="ChEBI" id="CHEBI:62899"/>
        <dbReference type="EC" id="2.5.1.3"/>
    </reaction>
</comment>
<dbReference type="EMBL" id="SNYC01000003">
    <property type="protein sequence ID" value="TDQ11335.1"/>
    <property type="molecule type" value="Genomic_DNA"/>
</dbReference>
<dbReference type="PANTHER" id="PTHR20857:SF15">
    <property type="entry name" value="THIAMINE-PHOSPHATE SYNTHASE"/>
    <property type="match status" value="1"/>
</dbReference>
<dbReference type="NCBIfam" id="TIGR00693">
    <property type="entry name" value="thiE"/>
    <property type="match status" value="1"/>
</dbReference>
<comment type="catalytic activity">
    <reaction evidence="6 9 10">
        <text>4-methyl-5-(2-phosphooxyethyl)-thiazole + 4-amino-2-methyl-5-(diphosphooxymethyl)pyrimidine + H(+) = thiamine phosphate + diphosphate</text>
        <dbReference type="Rhea" id="RHEA:22328"/>
        <dbReference type="ChEBI" id="CHEBI:15378"/>
        <dbReference type="ChEBI" id="CHEBI:33019"/>
        <dbReference type="ChEBI" id="CHEBI:37575"/>
        <dbReference type="ChEBI" id="CHEBI:57841"/>
        <dbReference type="ChEBI" id="CHEBI:58296"/>
        <dbReference type="EC" id="2.5.1.3"/>
    </reaction>
</comment>
<comment type="catalytic activity">
    <reaction evidence="7 9 10">
        <text>2-(2-carboxy-4-methylthiazol-5-yl)ethyl phosphate + 4-amino-2-methyl-5-(diphosphooxymethyl)pyrimidine + 2 H(+) = thiamine phosphate + CO2 + diphosphate</text>
        <dbReference type="Rhea" id="RHEA:47848"/>
        <dbReference type="ChEBI" id="CHEBI:15378"/>
        <dbReference type="ChEBI" id="CHEBI:16526"/>
        <dbReference type="ChEBI" id="CHEBI:33019"/>
        <dbReference type="ChEBI" id="CHEBI:37575"/>
        <dbReference type="ChEBI" id="CHEBI:57841"/>
        <dbReference type="ChEBI" id="CHEBI:62890"/>
        <dbReference type="EC" id="2.5.1.3"/>
    </reaction>
</comment>
<evidence type="ECO:0000256" key="7">
    <source>
        <dbReference type="ARBA" id="ARBA00047851"/>
    </source>
</evidence>
<dbReference type="InterPro" id="IPR036206">
    <property type="entry name" value="ThiamineP_synth_sf"/>
</dbReference>
<dbReference type="GO" id="GO:0009228">
    <property type="term" value="P:thiamine biosynthetic process"/>
    <property type="evidence" value="ECO:0007669"/>
    <property type="project" value="UniProtKB-KW"/>
</dbReference>
<comment type="similarity">
    <text evidence="9 10">Belongs to the thiamine-phosphate synthase family.</text>
</comment>
<evidence type="ECO:0000256" key="6">
    <source>
        <dbReference type="ARBA" id="ARBA00047334"/>
    </source>
</evidence>
<reference evidence="13 14" key="1">
    <citation type="submission" date="2019-03" db="EMBL/GenBank/DDBJ databases">
        <title>Genomic Encyclopedia of Archaeal and Bacterial Type Strains, Phase II (KMG-II): from individual species to whole genera.</title>
        <authorList>
            <person name="Goeker M."/>
        </authorList>
    </citation>
    <scope>NUCLEOTIDE SEQUENCE [LARGE SCALE GENOMIC DNA]</scope>
    <source>
        <strain evidence="13 14">DSM 19035</strain>
    </source>
</reference>
<dbReference type="SUPFAM" id="SSF51391">
    <property type="entry name" value="Thiamin phosphate synthase"/>
    <property type="match status" value="1"/>
</dbReference>
<dbReference type="CDD" id="cd00564">
    <property type="entry name" value="TMP_TenI"/>
    <property type="match status" value="1"/>
</dbReference>
<dbReference type="AlphaFoldDB" id="A0A4R6SZ84"/>
<evidence type="ECO:0000256" key="4">
    <source>
        <dbReference type="ARBA" id="ARBA00022842"/>
    </source>
</evidence>
<evidence type="ECO:0000256" key="1">
    <source>
        <dbReference type="ARBA" id="ARBA00005165"/>
    </source>
</evidence>
<dbReference type="OrthoDB" id="9812206at2"/>
<feature type="binding site" evidence="9">
    <location>
        <position position="94"/>
    </location>
    <ligand>
        <name>Mg(2+)</name>
        <dbReference type="ChEBI" id="CHEBI:18420"/>
    </ligand>
</feature>
<evidence type="ECO:0000256" key="10">
    <source>
        <dbReference type="RuleBase" id="RU003826"/>
    </source>
</evidence>
<evidence type="ECO:0000256" key="11">
    <source>
        <dbReference type="RuleBase" id="RU004253"/>
    </source>
</evidence>
<evidence type="ECO:0000256" key="5">
    <source>
        <dbReference type="ARBA" id="ARBA00022977"/>
    </source>
</evidence>
<dbReference type="InterPro" id="IPR022998">
    <property type="entry name" value="ThiamineP_synth_TenI"/>
</dbReference>
<accession>A0A4R6SZ84</accession>
<dbReference type="Proteomes" id="UP000295620">
    <property type="component" value="Unassembled WGS sequence"/>
</dbReference>
<dbReference type="PANTHER" id="PTHR20857">
    <property type="entry name" value="THIAMINE-PHOSPHATE PYROPHOSPHORYLASE"/>
    <property type="match status" value="1"/>
</dbReference>
<dbReference type="NCBIfam" id="NF000736">
    <property type="entry name" value="PRK00043.2-3"/>
    <property type="match status" value="1"/>
</dbReference>
<feature type="binding site" evidence="9">
    <location>
        <begin position="139"/>
        <end position="141"/>
    </location>
    <ligand>
        <name>2-[(2R,5Z)-2-carboxy-4-methylthiazol-5(2H)-ylidene]ethyl phosphate</name>
        <dbReference type="ChEBI" id="CHEBI:62899"/>
    </ligand>
</feature>
<keyword evidence="5 9" id="KW-0784">Thiamine biosynthesis</keyword>
<comment type="function">
    <text evidence="9">Condenses 4-methyl-5-(beta-hydroxyethyl)thiazole monophosphate (THZ-P) and 2-methyl-4-amino-5-hydroxymethyl pyrimidine pyrophosphate (HMP-PP) to form thiamine monophosphate (TMP).</text>
</comment>
<feature type="binding site" evidence="9">
    <location>
        <begin position="33"/>
        <end position="37"/>
    </location>
    <ligand>
        <name>4-amino-2-methyl-5-(diphosphooxymethyl)pyrimidine</name>
        <dbReference type="ChEBI" id="CHEBI:57841"/>
    </ligand>
</feature>
<comment type="cofactor">
    <cofactor evidence="9">
        <name>Mg(2+)</name>
        <dbReference type="ChEBI" id="CHEBI:18420"/>
    </cofactor>
    <text evidence="9">Binds 1 Mg(2+) ion per subunit.</text>
</comment>
<keyword evidence="4 9" id="KW-0460">Magnesium</keyword>
<keyword evidence="14" id="KW-1185">Reference proteome</keyword>
<comment type="caution">
    <text evidence="9">Lacks conserved residue(s) required for the propagation of feature annotation.</text>
</comment>
<name>A0A4R6SZ84_9SPHI</name>
<protein>
    <recommendedName>
        <fullName evidence="9">Thiamine-phosphate synthase</fullName>
        <shortName evidence="9">TP synthase</shortName>
        <shortName evidence="9">TPS</shortName>
        <ecNumber evidence="9">2.5.1.3</ecNumber>
    </recommendedName>
    <alternativeName>
        <fullName evidence="9">Thiamine-phosphate pyrophosphorylase</fullName>
        <shortName evidence="9">TMP pyrophosphorylase</shortName>
        <shortName evidence="9">TMP-PPase</shortName>
    </alternativeName>
</protein>
<dbReference type="EC" id="2.5.1.3" evidence="9"/>
<sequence length="220" mass="24069">MIDKLHYISQAAQGGSHLDAIENVLRANGKWIQLRIKYQQEPGEDPNNLEQHILESAIAANELCKRYGAKLIVNDYPWIALRSGADGVHLGLSDMPIPEARKIVGSKMIIGGTANTFEHILQRIDDGADYIGLGPYRFTTTKENLSPVVGLAGYMDIINQVKQAGISIPIVAIGGIKTDDITALMDIGLHGVAISAALTNHTDLFKKIEYIYNQLQEPLP</sequence>
<keyword evidence="2 9" id="KW-0808">Transferase</keyword>
<organism evidence="13 14">
    <name type="scientific">Pedobacter metabolipauper</name>
    <dbReference type="NCBI Taxonomy" id="425513"/>
    <lineage>
        <taxon>Bacteria</taxon>
        <taxon>Pseudomonadati</taxon>
        <taxon>Bacteroidota</taxon>
        <taxon>Sphingobacteriia</taxon>
        <taxon>Sphingobacteriales</taxon>
        <taxon>Sphingobacteriaceae</taxon>
        <taxon>Pedobacter</taxon>
    </lineage>
</organism>
<dbReference type="Pfam" id="PF02581">
    <property type="entry name" value="TMP-TENI"/>
    <property type="match status" value="1"/>
</dbReference>
<feature type="binding site" evidence="9">
    <location>
        <position position="142"/>
    </location>
    <ligand>
        <name>4-amino-2-methyl-5-(diphosphooxymethyl)pyrimidine</name>
        <dbReference type="ChEBI" id="CHEBI:57841"/>
    </ligand>
</feature>
<evidence type="ECO:0000256" key="9">
    <source>
        <dbReference type="HAMAP-Rule" id="MF_00097"/>
    </source>
</evidence>